<protein>
    <submittedName>
        <fullName evidence="1">Uncharacterized protein</fullName>
    </submittedName>
</protein>
<accession>A0A7C2BFB5</accession>
<sequence length="69" mass="7729">MRQRANQLWLLSFLLGTLLVVSHALLTRVLGVTLSDFAANIMGGAGIGLLIVSLLTQLRFPRRQRKRQE</sequence>
<dbReference type="AlphaFoldDB" id="A0A7C2BFB5"/>
<dbReference type="EMBL" id="DSJL01000011">
    <property type="protein sequence ID" value="HEF65345.1"/>
    <property type="molecule type" value="Genomic_DNA"/>
</dbReference>
<evidence type="ECO:0000313" key="1">
    <source>
        <dbReference type="EMBL" id="HEF65345.1"/>
    </source>
</evidence>
<gene>
    <name evidence="1" type="ORF">ENP47_07085</name>
</gene>
<comment type="caution">
    <text evidence="1">The sequence shown here is derived from an EMBL/GenBank/DDBJ whole genome shotgun (WGS) entry which is preliminary data.</text>
</comment>
<proteinExistence type="predicted"/>
<reference evidence="1" key="1">
    <citation type="journal article" date="2020" name="mSystems">
        <title>Genome- and Community-Level Interaction Insights into Carbon Utilization and Element Cycling Functions of Hydrothermarchaeota in Hydrothermal Sediment.</title>
        <authorList>
            <person name="Zhou Z."/>
            <person name="Liu Y."/>
            <person name="Xu W."/>
            <person name="Pan J."/>
            <person name="Luo Z.H."/>
            <person name="Li M."/>
        </authorList>
    </citation>
    <scope>NUCLEOTIDE SEQUENCE [LARGE SCALE GENOMIC DNA]</scope>
    <source>
        <strain evidence="1">SpSt-222</strain>
    </source>
</reference>
<name>A0A7C2BFB5_THERO</name>
<organism evidence="1">
    <name type="scientific">Thermomicrobium roseum</name>
    <dbReference type="NCBI Taxonomy" id="500"/>
    <lineage>
        <taxon>Bacteria</taxon>
        <taxon>Pseudomonadati</taxon>
        <taxon>Thermomicrobiota</taxon>
        <taxon>Thermomicrobia</taxon>
        <taxon>Thermomicrobiales</taxon>
        <taxon>Thermomicrobiaceae</taxon>
        <taxon>Thermomicrobium</taxon>
    </lineage>
</organism>